<dbReference type="RefSeq" id="WP_130966042.1">
    <property type="nucleotide sequence ID" value="NZ_SIXI01000001.1"/>
</dbReference>
<dbReference type="AlphaFoldDB" id="A0A4Q9H1P8"/>
<protein>
    <submittedName>
        <fullName evidence="1">Uncharacterized protein</fullName>
    </submittedName>
</protein>
<proteinExistence type="predicted"/>
<accession>A0A4Q9H1P8</accession>
<dbReference type="OrthoDB" id="8685558at2"/>
<dbReference type="Proteomes" id="UP000292120">
    <property type="component" value="Unassembled WGS sequence"/>
</dbReference>
<organism evidence="1 2">
    <name type="scientific">Aquabacterium lacunae</name>
    <dbReference type="NCBI Taxonomy" id="2528630"/>
    <lineage>
        <taxon>Bacteria</taxon>
        <taxon>Pseudomonadati</taxon>
        <taxon>Pseudomonadota</taxon>
        <taxon>Betaproteobacteria</taxon>
        <taxon>Burkholderiales</taxon>
        <taxon>Aquabacterium</taxon>
    </lineage>
</organism>
<gene>
    <name evidence="1" type="ORF">EYS42_01215</name>
</gene>
<comment type="caution">
    <text evidence="1">The sequence shown here is derived from an EMBL/GenBank/DDBJ whole genome shotgun (WGS) entry which is preliminary data.</text>
</comment>
<dbReference type="EMBL" id="SIXI01000001">
    <property type="protein sequence ID" value="TBO34093.1"/>
    <property type="molecule type" value="Genomic_DNA"/>
</dbReference>
<evidence type="ECO:0000313" key="2">
    <source>
        <dbReference type="Proteomes" id="UP000292120"/>
    </source>
</evidence>
<sequence length="123" mass="13542">MPLNYLLFDHSEDTEGVHTFEAMASVGPGHWPQVQAEVAQVLQWAHRQFRGERGPLDEGGDWDYELQGVHEVASAWALRFNERTGSLEAELGAPGQPRHTATLTLTGHDGFAQAFLGAFPSDD</sequence>
<reference evidence="1 2" key="1">
    <citation type="submission" date="2019-02" db="EMBL/GenBank/DDBJ databases">
        <title>Aquabacterium sp. strain KMB7.</title>
        <authorList>
            <person name="Chen W.-M."/>
        </authorList>
    </citation>
    <scope>NUCLEOTIDE SEQUENCE [LARGE SCALE GENOMIC DNA]</scope>
    <source>
        <strain evidence="1 2">KMB7</strain>
    </source>
</reference>
<name>A0A4Q9H1P8_9BURK</name>
<keyword evidence="2" id="KW-1185">Reference proteome</keyword>
<evidence type="ECO:0000313" key="1">
    <source>
        <dbReference type="EMBL" id="TBO34093.1"/>
    </source>
</evidence>